<evidence type="ECO:0000313" key="2">
    <source>
        <dbReference type="Proteomes" id="UP000184498"/>
    </source>
</evidence>
<dbReference type="AlphaFoldDB" id="A0A1M6URR1"/>
<gene>
    <name evidence="1" type="ORF">SAMN05444371_3442</name>
</gene>
<accession>A0A1M6URR1</accession>
<name>A0A1M6URR1_9FLAO</name>
<dbReference type="RefSeq" id="WP_073000501.1">
    <property type="nucleotide sequence ID" value="NZ_FRAM01000006.1"/>
</dbReference>
<evidence type="ECO:0000313" key="1">
    <source>
        <dbReference type="EMBL" id="SHK71918.1"/>
    </source>
</evidence>
<dbReference type="Proteomes" id="UP000184498">
    <property type="component" value="Unassembled WGS sequence"/>
</dbReference>
<sequence length="228" mass="26397">MYYLELIDRFWAFNESVKLSPSSTTLYFYLLKRAQHFNHYQFAVSDIELGKQLNLNRATIKKAKEKLRDCGLISFEMVSGSPCRYRLLVDYPLELEKSKLVGEFPMTSELVKKEDNVKLPLVQESLTDDKVISENSVIVMECLDISKNMPELADFLEYAKSLESYKPEMDPLILGKYRSWKESSWKNSSGRYITNWRASLKNILPFLNPGNADGLTSISEIPMIRRPD</sequence>
<dbReference type="EMBL" id="FRAM01000006">
    <property type="protein sequence ID" value="SHK71918.1"/>
    <property type="molecule type" value="Genomic_DNA"/>
</dbReference>
<dbReference type="OrthoDB" id="1151547at2"/>
<reference evidence="2" key="1">
    <citation type="submission" date="2016-11" db="EMBL/GenBank/DDBJ databases">
        <authorList>
            <person name="Varghese N."/>
            <person name="Submissions S."/>
        </authorList>
    </citation>
    <scope>NUCLEOTIDE SEQUENCE [LARGE SCALE GENOMIC DNA]</scope>
    <source>
        <strain evidence="2">DSM 18016</strain>
    </source>
</reference>
<proteinExistence type="predicted"/>
<protein>
    <submittedName>
        <fullName evidence="1">Helix-turn-helix domain-containing protein</fullName>
    </submittedName>
</protein>
<organism evidence="1 2">
    <name type="scientific">Epilithonimonas mollis</name>
    <dbReference type="NCBI Taxonomy" id="216903"/>
    <lineage>
        <taxon>Bacteria</taxon>
        <taxon>Pseudomonadati</taxon>
        <taxon>Bacteroidota</taxon>
        <taxon>Flavobacteriia</taxon>
        <taxon>Flavobacteriales</taxon>
        <taxon>Weeksellaceae</taxon>
        <taxon>Chryseobacterium group</taxon>
        <taxon>Epilithonimonas</taxon>
    </lineage>
</organism>
<keyword evidence="2" id="KW-1185">Reference proteome</keyword>
<dbReference type="STRING" id="216903.SAMN05444371_3442"/>